<name>L2FD51_COLFN</name>
<organism evidence="2">
    <name type="scientific">Colletotrichum fructicola (strain Nara gc5)</name>
    <name type="common">Anthracnose fungus</name>
    <name type="synonym">Colletotrichum gloeosporioides (strain Nara gc5)</name>
    <dbReference type="NCBI Taxonomy" id="1213859"/>
    <lineage>
        <taxon>Eukaryota</taxon>
        <taxon>Fungi</taxon>
        <taxon>Dikarya</taxon>
        <taxon>Ascomycota</taxon>
        <taxon>Pezizomycotina</taxon>
        <taxon>Sordariomycetes</taxon>
        <taxon>Hypocreomycetidae</taxon>
        <taxon>Glomerellales</taxon>
        <taxon>Glomerellaceae</taxon>
        <taxon>Colletotrichum</taxon>
        <taxon>Colletotrichum gloeosporioides species complex</taxon>
    </lineage>
</organism>
<evidence type="ECO:0000313" key="2">
    <source>
        <dbReference type="EMBL" id="ELA23951.1"/>
    </source>
</evidence>
<gene>
    <name evidence="2" type="ORF">CGGC5_14452</name>
</gene>
<evidence type="ECO:0000256" key="1">
    <source>
        <dbReference type="SAM" id="SignalP"/>
    </source>
</evidence>
<proteinExistence type="predicted"/>
<keyword evidence="1" id="KW-0732">Signal</keyword>
<accession>L2FD51</accession>
<dbReference type="EMBL" id="KB021318">
    <property type="protein sequence ID" value="ELA23951.1"/>
    <property type="molecule type" value="Genomic_DNA"/>
</dbReference>
<reference evidence="2" key="1">
    <citation type="submission" date="2012-08" db="EMBL/GenBank/DDBJ databases">
        <title>Genome analysis of Colletotrichum orbiculare and Colletotrichum fructicola.</title>
        <authorList>
            <person name="Gan P.H.P."/>
            <person name="Ikeda K."/>
            <person name="Irieda H."/>
            <person name="Narusaka M."/>
            <person name="O'Connell R.J."/>
            <person name="Narusaka Y."/>
            <person name="Takano Y."/>
            <person name="Kubo Y."/>
            <person name="Shirasu K."/>
        </authorList>
    </citation>
    <scope>NUCLEOTIDE SEQUENCE</scope>
    <source>
        <strain evidence="2">Nara gc5</strain>
    </source>
</reference>
<dbReference type="STRING" id="1213859.L2FD51"/>
<dbReference type="AlphaFoldDB" id="L2FD51"/>
<feature type="chain" id="PRO_5003957968" evidence="1">
    <location>
        <begin position="22"/>
        <end position="156"/>
    </location>
</feature>
<sequence>MSLFRKISMSAALSLVPCSSAFVLWPLVDTEGLSNVLNITATCVTALNATVDCNQDLYQWTVNADSVWWTAENTTQLCTESCLASSRQWKEDVADACVGEWLRSGRSYVEADTLSGRFAEGLELACTRSSADEWCFVESQDWTGCCSSRPLVLEPG</sequence>
<protein>
    <submittedName>
        <fullName evidence="2">LysM domain-containing protein</fullName>
    </submittedName>
</protein>
<feature type="signal peptide" evidence="1">
    <location>
        <begin position="1"/>
        <end position="21"/>
    </location>
</feature>
<dbReference type="HOGENOM" id="CLU_1686440_0_0_1"/>